<dbReference type="EMBL" id="JAFNEN010000135">
    <property type="protein sequence ID" value="KAG8192792.1"/>
    <property type="molecule type" value="Genomic_DNA"/>
</dbReference>
<sequence>MSGNLYDAVKTDRKFKMDPRALDKVKDWFQQIFCGMEYLQSQDLSHLNITSTNILISHTSTAVICDFKRMKKNTSQIRRMDVFSPLLYKPPETCQCENCIKRSERRDQRKFVRLLGFWSNGGRGTNKLPSDQTNCRSNTVLVYGSISLSFWHNTGMLKEDNFTNLMGQAFPKSDLRNNEEVKLAMDFIHAFLQMDQSTRIAPSVAAQHAFLERGTLSGPEPDVIWKQKVTMEASEFRVTHINGFAEAKVTKDVKVPKKKDDNTFNGDNFLQTTVDGTVQENTSRSEVVQIDKNKATGFQLSD</sequence>
<dbReference type="InterPro" id="IPR011009">
    <property type="entry name" value="Kinase-like_dom_sf"/>
</dbReference>
<accession>A0AAV6V856</accession>
<comment type="caution">
    <text evidence="2">The sequence shown here is derived from an EMBL/GenBank/DDBJ whole genome shotgun (WGS) entry which is preliminary data.</text>
</comment>
<dbReference type="GO" id="GO:0005524">
    <property type="term" value="F:ATP binding"/>
    <property type="evidence" value="ECO:0007669"/>
    <property type="project" value="InterPro"/>
</dbReference>
<protein>
    <recommendedName>
        <fullName evidence="1">Protein kinase domain-containing protein</fullName>
    </recommendedName>
</protein>
<gene>
    <name evidence="2" type="ORF">JTE90_019110</name>
</gene>
<dbReference type="InterPro" id="IPR000719">
    <property type="entry name" value="Prot_kinase_dom"/>
</dbReference>
<dbReference type="PROSITE" id="PS50011">
    <property type="entry name" value="PROTEIN_KINASE_DOM"/>
    <property type="match status" value="1"/>
</dbReference>
<evidence type="ECO:0000259" key="1">
    <source>
        <dbReference type="PROSITE" id="PS50011"/>
    </source>
</evidence>
<dbReference type="AlphaFoldDB" id="A0AAV6V856"/>
<dbReference type="InterPro" id="IPR001245">
    <property type="entry name" value="Ser-Thr/Tyr_kinase_cat_dom"/>
</dbReference>
<name>A0AAV6V856_9ARAC</name>
<evidence type="ECO:0000313" key="3">
    <source>
        <dbReference type="Proteomes" id="UP000827092"/>
    </source>
</evidence>
<evidence type="ECO:0000313" key="2">
    <source>
        <dbReference type="EMBL" id="KAG8192792.1"/>
    </source>
</evidence>
<feature type="domain" description="Protein kinase" evidence="1">
    <location>
        <begin position="1"/>
        <end position="211"/>
    </location>
</feature>
<keyword evidence="3" id="KW-1185">Reference proteome</keyword>
<dbReference type="Pfam" id="PF07714">
    <property type="entry name" value="PK_Tyr_Ser-Thr"/>
    <property type="match status" value="1"/>
</dbReference>
<dbReference type="Gene3D" id="1.10.510.10">
    <property type="entry name" value="Transferase(Phosphotransferase) domain 1"/>
    <property type="match status" value="1"/>
</dbReference>
<reference evidence="2 3" key="1">
    <citation type="journal article" date="2022" name="Nat. Ecol. Evol.">
        <title>A masculinizing supergene underlies an exaggerated male reproductive morph in a spider.</title>
        <authorList>
            <person name="Hendrickx F."/>
            <person name="De Corte Z."/>
            <person name="Sonet G."/>
            <person name="Van Belleghem S.M."/>
            <person name="Kostlbacher S."/>
            <person name="Vangestel C."/>
        </authorList>
    </citation>
    <scope>NUCLEOTIDE SEQUENCE [LARGE SCALE GENOMIC DNA]</scope>
    <source>
        <strain evidence="2">W744_W776</strain>
    </source>
</reference>
<dbReference type="GO" id="GO:0004672">
    <property type="term" value="F:protein kinase activity"/>
    <property type="evidence" value="ECO:0007669"/>
    <property type="project" value="InterPro"/>
</dbReference>
<dbReference type="Proteomes" id="UP000827092">
    <property type="component" value="Unassembled WGS sequence"/>
</dbReference>
<organism evidence="2 3">
    <name type="scientific">Oedothorax gibbosus</name>
    <dbReference type="NCBI Taxonomy" id="931172"/>
    <lineage>
        <taxon>Eukaryota</taxon>
        <taxon>Metazoa</taxon>
        <taxon>Ecdysozoa</taxon>
        <taxon>Arthropoda</taxon>
        <taxon>Chelicerata</taxon>
        <taxon>Arachnida</taxon>
        <taxon>Araneae</taxon>
        <taxon>Araneomorphae</taxon>
        <taxon>Entelegynae</taxon>
        <taxon>Araneoidea</taxon>
        <taxon>Linyphiidae</taxon>
        <taxon>Erigoninae</taxon>
        <taxon>Oedothorax</taxon>
    </lineage>
</organism>
<proteinExistence type="predicted"/>
<dbReference type="SUPFAM" id="SSF56112">
    <property type="entry name" value="Protein kinase-like (PK-like)"/>
    <property type="match status" value="1"/>
</dbReference>